<comment type="caution">
    <text evidence="12">The sequence shown here is derived from an EMBL/GenBank/DDBJ whole genome shotgun (WGS) entry which is preliminary data.</text>
</comment>
<dbReference type="Proteomes" id="UP001152320">
    <property type="component" value="Chromosome 3"/>
</dbReference>
<evidence type="ECO:0000256" key="5">
    <source>
        <dbReference type="ARBA" id="ARBA00022989"/>
    </source>
</evidence>
<feature type="coiled-coil region" evidence="9">
    <location>
        <begin position="40"/>
        <end position="96"/>
    </location>
</feature>
<evidence type="ECO:0000256" key="7">
    <source>
        <dbReference type="ARBA" id="ARBA00023136"/>
    </source>
</evidence>
<gene>
    <name evidence="12" type="ORF">HOLleu_08559</name>
</gene>
<feature type="transmembrane region" description="Helical" evidence="10">
    <location>
        <begin position="205"/>
        <end position="226"/>
    </location>
</feature>
<dbReference type="GO" id="GO:0000149">
    <property type="term" value="F:SNARE binding"/>
    <property type="evidence" value="ECO:0007669"/>
    <property type="project" value="TreeGrafter"/>
</dbReference>
<name>A0A9Q1CHP9_HOLLE</name>
<dbReference type="Gene3D" id="1.20.58.400">
    <property type="entry name" value="t-snare proteins"/>
    <property type="match status" value="1"/>
</dbReference>
<dbReference type="InterPro" id="IPR027027">
    <property type="entry name" value="GOSR2/Membrin/Bos1"/>
</dbReference>
<keyword evidence="13" id="KW-1185">Reference proteome</keyword>
<dbReference type="GO" id="GO:0006891">
    <property type="term" value="P:intra-Golgi vesicle-mediated transport"/>
    <property type="evidence" value="ECO:0007669"/>
    <property type="project" value="TreeGrafter"/>
</dbReference>
<dbReference type="InterPro" id="IPR007705">
    <property type="entry name" value="Vesicle_trsprt_v-SNARE_N"/>
</dbReference>
<evidence type="ECO:0000256" key="9">
    <source>
        <dbReference type="SAM" id="Coils"/>
    </source>
</evidence>
<dbReference type="GO" id="GO:0006886">
    <property type="term" value="P:intracellular protein transport"/>
    <property type="evidence" value="ECO:0007669"/>
    <property type="project" value="InterPro"/>
</dbReference>
<reference evidence="12" key="1">
    <citation type="submission" date="2021-10" db="EMBL/GenBank/DDBJ databases">
        <title>Tropical sea cucumber genome reveals ecological adaptation and Cuvierian tubules defense mechanism.</title>
        <authorList>
            <person name="Chen T."/>
        </authorList>
    </citation>
    <scope>NUCLEOTIDE SEQUENCE</scope>
    <source>
        <strain evidence="12">Nanhai2018</strain>
        <tissue evidence="12">Muscle</tissue>
    </source>
</reference>
<accession>A0A9Q1CHP9</accession>
<dbReference type="GO" id="GO:0031201">
    <property type="term" value="C:SNARE complex"/>
    <property type="evidence" value="ECO:0007669"/>
    <property type="project" value="TreeGrafter"/>
</dbReference>
<dbReference type="SMART" id="SM00397">
    <property type="entry name" value="t_SNARE"/>
    <property type="match status" value="1"/>
</dbReference>
<evidence type="ECO:0000256" key="1">
    <source>
        <dbReference type="ARBA" id="ARBA00006108"/>
    </source>
</evidence>
<keyword evidence="4" id="KW-0653">Protein transport</keyword>
<protein>
    <submittedName>
        <fullName evidence="12">Vesicle transport through interaction with t-SNAREs-like 1B</fullName>
    </submittedName>
</protein>
<keyword evidence="7 10" id="KW-0472">Membrane</keyword>
<keyword evidence="5 10" id="KW-1133">Transmembrane helix</keyword>
<evidence type="ECO:0000256" key="6">
    <source>
        <dbReference type="ARBA" id="ARBA00023054"/>
    </source>
</evidence>
<dbReference type="GO" id="GO:0016236">
    <property type="term" value="P:macroautophagy"/>
    <property type="evidence" value="ECO:0007669"/>
    <property type="project" value="TreeGrafter"/>
</dbReference>
<dbReference type="GO" id="GO:1903076">
    <property type="term" value="P:regulation of protein localization to plasma membrane"/>
    <property type="evidence" value="ECO:0007669"/>
    <property type="project" value="TreeGrafter"/>
</dbReference>
<dbReference type="SUPFAM" id="SSF58038">
    <property type="entry name" value="SNARE fusion complex"/>
    <property type="match status" value="1"/>
</dbReference>
<dbReference type="GO" id="GO:0005829">
    <property type="term" value="C:cytosol"/>
    <property type="evidence" value="ECO:0007669"/>
    <property type="project" value="GOC"/>
</dbReference>
<dbReference type="InterPro" id="IPR038407">
    <property type="entry name" value="v-SNARE_N_sf"/>
</dbReference>
<dbReference type="GO" id="GO:0012507">
    <property type="term" value="C:ER to Golgi transport vesicle membrane"/>
    <property type="evidence" value="ECO:0007669"/>
    <property type="project" value="TreeGrafter"/>
</dbReference>
<dbReference type="GO" id="GO:0006896">
    <property type="term" value="P:Golgi to vacuole transport"/>
    <property type="evidence" value="ECO:0007669"/>
    <property type="project" value="TreeGrafter"/>
</dbReference>
<dbReference type="GO" id="GO:0005789">
    <property type="term" value="C:endoplasmic reticulum membrane"/>
    <property type="evidence" value="ECO:0007669"/>
    <property type="project" value="TreeGrafter"/>
</dbReference>
<dbReference type="EMBL" id="JAIZAY010000003">
    <property type="protein sequence ID" value="KAJ8045532.1"/>
    <property type="molecule type" value="Genomic_DNA"/>
</dbReference>
<dbReference type="FunFam" id="1.20.5.110:FF:000002">
    <property type="entry name" value="Vesicle transport through interaction with t-SNAREsB"/>
    <property type="match status" value="1"/>
</dbReference>
<dbReference type="InterPro" id="IPR010989">
    <property type="entry name" value="SNARE"/>
</dbReference>
<dbReference type="Pfam" id="PF12352">
    <property type="entry name" value="V-SNARE_C"/>
    <property type="match status" value="1"/>
</dbReference>
<dbReference type="GO" id="GO:0005484">
    <property type="term" value="F:SNAP receptor activity"/>
    <property type="evidence" value="ECO:0007669"/>
    <property type="project" value="InterPro"/>
</dbReference>
<dbReference type="OrthoDB" id="430637at2759"/>
<keyword evidence="3 10" id="KW-0812">Transmembrane</keyword>
<evidence type="ECO:0000256" key="8">
    <source>
        <dbReference type="ARBA" id="ARBA00046280"/>
    </source>
</evidence>
<dbReference type="PIRSF" id="PIRSF028865">
    <property type="entry name" value="Membrin-2"/>
    <property type="match status" value="1"/>
</dbReference>
<feature type="domain" description="T-SNARE coiled-coil homology" evidence="11">
    <location>
        <begin position="134"/>
        <end position="196"/>
    </location>
</feature>
<evidence type="ECO:0000313" key="12">
    <source>
        <dbReference type="EMBL" id="KAJ8045532.1"/>
    </source>
</evidence>
<dbReference type="AlphaFoldDB" id="A0A9Q1CHP9"/>
<dbReference type="GO" id="GO:0005794">
    <property type="term" value="C:Golgi apparatus"/>
    <property type="evidence" value="ECO:0007669"/>
    <property type="project" value="InterPro"/>
</dbReference>
<dbReference type="CDD" id="cd15890">
    <property type="entry name" value="SNARE_Vti1b"/>
    <property type="match status" value="1"/>
</dbReference>
<evidence type="ECO:0000256" key="3">
    <source>
        <dbReference type="ARBA" id="ARBA00022692"/>
    </source>
</evidence>
<dbReference type="GO" id="GO:0048280">
    <property type="term" value="P:vesicle fusion with Golgi apparatus"/>
    <property type="evidence" value="ECO:0007669"/>
    <property type="project" value="TreeGrafter"/>
</dbReference>
<keyword evidence="6 9" id="KW-0175">Coiled coil</keyword>
<dbReference type="InterPro" id="IPR000727">
    <property type="entry name" value="T_SNARE_dom"/>
</dbReference>
<dbReference type="PROSITE" id="PS50192">
    <property type="entry name" value="T_SNARE"/>
    <property type="match status" value="1"/>
</dbReference>
<evidence type="ECO:0000256" key="10">
    <source>
        <dbReference type="SAM" id="Phobius"/>
    </source>
</evidence>
<comment type="subcellular location">
    <subcellularLocation>
        <location evidence="8">Endomembrane system</location>
        <topology evidence="8">Single-pass type IV membrane protein</topology>
    </subcellularLocation>
</comment>
<dbReference type="GO" id="GO:0031902">
    <property type="term" value="C:late endosome membrane"/>
    <property type="evidence" value="ECO:0007669"/>
    <property type="project" value="TreeGrafter"/>
</dbReference>
<dbReference type="PANTHER" id="PTHR21230:SF89">
    <property type="entry name" value="VESICLE TRANSPORT THROUGH INTERACTION WITH T-SNARES HOMOLOG 1B"/>
    <property type="match status" value="1"/>
</dbReference>
<dbReference type="Gene3D" id="1.20.5.110">
    <property type="match status" value="1"/>
</dbReference>
<keyword evidence="2" id="KW-0813">Transport</keyword>
<evidence type="ECO:0000256" key="2">
    <source>
        <dbReference type="ARBA" id="ARBA00022448"/>
    </source>
</evidence>
<dbReference type="Pfam" id="PF05008">
    <property type="entry name" value="V-SNARE"/>
    <property type="match status" value="1"/>
</dbReference>
<evidence type="ECO:0000313" key="13">
    <source>
        <dbReference type="Proteomes" id="UP001152320"/>
    </source>
</evidence>
<dbReference type="SUPFAM" id="SSF47661">
    <property type="entry name" value="t-snare proteins"/>
    <property type="match status" value="1"/>
</dbReference>
<evidence type="ECO:0000259" key="11">
    <source>
        <dbReference type="PROSITE" id="PS50192"/>
    </source>
</evidence>
<sequence>MSSERFETCEEDLRTTLEAVRTKIEEHIPHATGEARKKLIRDVQRQIEEGAVLAESLESEARNAPGGYRLPMMSKVRSYQKDIEKLRRELTKVAAQKGNSQYSGSLDTTGFFSPEVVVNENQDNSTREKLFEGTQILHQTSQHLERSHQIALETDEIGTGIIDDLSGQKEQLIRTRDRLEDIDANISHSRKVIRSIGKRIITSKLLLIFIIILEVIILGVVIYWKFFMHKT</sequence>
<evidence type="ECO:0000256" key="4">
    <source>
        <dbReference type="ARBA" id="ARBA00022927"/>
    </source>
</evidence>
<proteinExistence type="inferred from homology"/>
<dbReference type="PANTHER" id="PTHR21230">
    <property type="entry name" value="VESICLE TRANSPORT V-SNARE PROTEIN VTI1-RELATED"/>
    <property type="match status" value="1"/>
</dbReference>
<dbReference type="GO" id="GO:0042147">
    <property type="term" value="P:retrograde transport, endosome to Golgi"/>
    <property type="evidence" value="ECO:0007669"/>
    <property type="project" value="TreeGrafter"/>
</dbReference>
<comment type="similarity">
    <text evidence="1">Belongs to the VTI1 family.</text>
</comment>
<organism evidence="12 13">
    <name type="scientific">Holothuria leucospilota</name>
    <name type="common">Black long sea cucumber</name>
    <name type="synonym">Mertensiothuria leucospilota</name>
    <dbReference type="NCBI Taxonomy" id="206669"/>
    <lineage>
        <taxon>Eukaryota</taxon>
        <taxon>Metazoa</taxon>
        <taxon>Echinodermata</taxon>
        <taxon>Eleutherozoa</taxon>
        <taxon>Echinozoa</taxon>
        <taxon>Holothuroidea</taxon>
        <taxon>Aspidochirotacea</taxon>
        <taxon>Aspidochirotida</taxon>
        <taxon>Holothuriidae</taxon>
        <taxon>Holothuria</taxon>
    </lineage>
</organism>